<dbReference type="PROSITE" id="PS00455">
    <property type="entry name" value="AMP_BINDING"/>
    <property type="match status" value="1"/>
</dbReference>
<dbReference type="Proteomes" id="UP001157974">
    <property type="component" value="Unassembled WGS sequence"/>
</dbReference>
<proteinExistence type="predicted"/>
<gene>
    <name evidence="2" type="ORF">NDN08_007979</name>
</gene>
<feature type="domain" description="AMP-dependent synthetase/ligase" evidence="1">
    <location>
        <begin position="68"/>
        <end position="500"/>
    </location>
</feature>
<dbReference type="Pfam" id="PF23562">
    <property type="entry name" value="AMP-binding_C_3"/>
    <property type="match status" value="1"/>
</dbReference>
<dbReference type="EMBL" id="JAMWBK010000002">
    <property type="protein sequence ID" value="KAJ8907875.1"/>
    <property type="molecule type" value="Genomic_DNA"/>
</dbReference>
<dbReference type="PANTHER" id="PTHR43813:SF1">
    <property type="entry name" value="ACYL-ACTIVATING ENZYME 16, CHLOROPLASTIC-RELATED"/>
    <property type="match status" value="1"/>
</dbReference>
<evidence type="ECO:0000313" key="2">
    <source>
        <dbReference type="EMBL" id="KAJ8907875.1"/>
    </source>
</evidence>
<evidence type="ECO:0000259" key="1">
    <source>
        <dbReference type="Pfam" id="PF00501"/>
    </source>
</evidence>
<name>A0AAV8UZ30_9RHOD</name>
<evidence type="ECO:0000313" key="3">
    <source>
        <dbReference type="Proteomes" id="UP001157974"/>
    </source>
</evidence>
<keyword evidence="3" id="KW-1185">Reference proteome</keyword>
<dbReference type="PANTHER" id="PTHR43813">
    <property type="entry name" value="ACYL-ACTIVATING ENZYME 16, CHLOROPLASTIC-RELATED"/>
    <property type="match status" value="1"/>
</dbReference>
<dbReference type="InterPro" id="IPR042099">
    <property type="entry name" value="ANL_N_sf"/>
</dbReference>
<dbReference type="AlphaFoldDB" id="A0AAV8UZ30"/>
<protein>
    <recommendedName>
        <fullName evidence="1">AMP-dependent synthetase/ligase domain-containing protein</fullName>
    </recommendedName>
</protein>
<dbReference type="InterPro" id="IPR052987">
    <property type="entry name" value="Chloroplast_AMP-bd_Enzymes"/>
</dbReference>
<accession>A0AAV8UZ30</accession>
<organism evidence="2 3">
    <name type="scientific">Rhodosorus marinus</name>
    <dbReference type="NCBI Taxonomy" id="101924"/>
    <lineage>
        <taxon>Eukaryota</taxon>
        <taxon>Rhodophyta</taxon>
        <taxon>Stylonematophyceae</taxon>
        <taxon>Stylonematales</taxon>
        <taxon>Stylonemataceae</taxon>
        <taxon>Rhodosorus</taxon>
    </lineage>
</organism>
<dbReference type="InterPro" id="IPR020845">
    <property type="entry name" value="AMP-binding_CS"/>
</dbReference>
<dbReference type="Pfam" id="PF00501">
    <property type="entry name" value="AMP-binding"/>
    <property type="match status" value="1"/>
</dbReference>
<dbReference type="InterPro" id="IPR000873">
    <property type="entry name" value="AMP-dep_synth/lig_dom"/>
</dbReference>
<dbReference type="Gene3D" id="3.40.50.12780">
    <property type="entry name" value="N-terminal domain of ligase-like"/>
    <property type="match status" value="1"/>
</dbReference>
<reference evidence="2 3" key="1">
    <citation type="journal article" date="2023" name="Nat. Commun.">
        <title>Origin of minicircular mitochondrial genomes in red algae.</title>
        <authorList>
            <person name="Lee Y."/>
            <person name="Cho C.H."/>
            <person name="Lee Y.M."/>
            <person name="Park S.I."/>
            <person name="Yang J.H."/>
            <person name="West J.A."/>
            <person name="Bhattacharya D."/>
            <person name="Yoon H.S."/>
        </authorList>
    </citation>
    <scope>NUCLEOTIDE SEQUENCE [LARGE SCALE GENOMIC DNA]</scope>
    <source>
        <strain evidence="2 3">CCMP1338</strain>
        <tissue evidence="2">Whole cell</tissue>
    </source>
</reference>
<sequence length="694" mass="76308">MAFANGHLRLEFRGRRLANHRRRNGFVVRSSVSRVAYLPPETPPASAPLEKHLAQCQSINEIWKGVLEEYGDSIALVDPQRGNDEGITFAQFKQLYKKCASSLRKLGLSKGQCMSVFSENSLNWLVLDQGLLRNGMINSVRGSAAPVLELDFIFQDSESVALAVQDAKLLKKLESALDSAEVKFVIILQGTKTAESAFEGSVPVYTFKELMDLGEEDENHDATVNKSDVATILYTSGTTGKPKGVPLTHGNILHQIVNVRLGEAHPRPEGVLVSILPCWHIFERTIEYIALAYGTKLVYSSIKSFRDDLAKYQPTHLVGVPRLFESLYGAVNSKFTSGSAFKKSLVQYLVQASESFAEARRYLQGRAQEPVDLSRKIVSLATLAALKPLYDIAQILVWGNVRSGIGGKVEAAVVGGGSLPMYLENFYDMAGIPVFVGYGLTETSPVIANRVPRHNVPGSCGLIPGLTDIKIVDPESREEVPDGHEGVLTVRGPTVFGGYHNRPDATEASFDADGYFDTGDLAKKLAQGDIVLTGRQKDLIVLSNGENVAPQSIEDAIAACPLIEQVVLCGQDERFLSALVVPELNNLEGAGAIDAETKQAAEQAFNSANADDLTKAEEELLFKTKDTFLHAIRERVQKLPDYQPLFRVMSVSLVLTPFSVENNLMTQTLKIRKQEVTKRYVEKIKHMYESHEKK</sequence>
<dbReference type="SUPFAM" id="SSF56801">
    <property type="entry name" value="Acetyl-CoA synthetase-like"/>
    <property type="match status" value="1"/>
</dbReference>
<comment type="caution">
    <text evidence="2">The sequence shown here is derived from an EMBL/GenBank/DDBJ whole genome shotgun (WGS) entry which is preliminary data.</text>
</comment>